<evidence type="ECO:0000256" key="1">
    <source>
        <dbReference type="SAM" id="MobiDB-lite"/>
    </source>
</evidence>
<dbReference type="Gene3D" id="2.30.29.30">
    <property type="entry name" value="Pleckstrin-homology domain (PH domain)/Phosphotyrosine-binding domain (PTB)"/>
    <property type="match status" value="1"/>
</dbReference>
<dbReference type="SUPFAM" id="SSF50729">
    <property type="entry name" value="PH domain-like"/>
    <property type="match status" value="1"/>
</dbReference>
<dbReference type="GO" id="GO:0005085">
    <property type="term" value="F:guanyl-nucleotide exchange factor activity"/>
    <property type="evidence" value="ECO:0007669"/>
    <property type="project" value="InterPro"/>
</dbReference>
<dbReference type="EMBL" id="KV967806">
    <property type="protein sequence ID" value="PIO16171.1"/>
    <property type="molecule type" value="Genomic_DNA"/>
</dbReference>
<name>A0A2G9QM44_AQUCT</name>
<organism evidence="3 4">
    <name type="scientific">Aquarana catesbeiana</name>
    <name type="common">American bullfrog</name>
    <name type="synonym">Rana catesbeiana</name>
    <dbReference type="NCBI Taxonomy" id="8400"/>
    <lineage>
        <taxon>Eukaryota</taxon>
        <taxon>Metazoa</taxon>
        <taxon>Chordata</taxon>
        <taxon>Craniata</taxon>
        <taxon>Vertebrata</taxon>
        <taxon>Euteleostomi</taxon>
        <taxon>Amphibia</taxon>
        <taxon>Batrachia</taxon>
        <taxon>Anura</taxon>
        <taxon>Neobatrachia</taxon>
        <taxon>Ranoidea</taxon>
        <taxon>Ranidae</taxon>
        <taxon>Aquarana</taxon>
    </lineage>
</organism>
<dbReference type="GO" id="GO:0005829">
    <property type="term" value="C:cytosol"/>
    <property type="evidence" value="ECO:0007669"/>
    <property type="project" value="TreeGrafter"/>
</dbReference>
<dbReference type="GO" id="GO:0007264">
    <property type="term" value="P:small GTPase-mediated signal transduction"/>
    <property type="evidence" value="ECO:0007669"/>
    <property type="project" value="InterPro"/>
</dbReference>
<accession>A0A2G9QM44</accession>
<keyword evidence="4" id="KW-1185">Reference proteome</keyword>
<feature type="region of interest" description="Disordered" evidence="1">
    <location>
        <begin position="1"/>
        <end position="51"/>
    </location>
</feature>
<dbReference type="InterPro" id="IPR043537">
    <property type="entry name" value="Tiam1/Tiam2/Sif"/>
</dbReference>
<dbReference type="OrthoDB" id="8059989at2759"/>
<dbReference type="InterPro" id="IPR011993">
    <property type="entry name" value="PH-like_dom_sf"/>
</dbReference>
<protein>
    <recommendedName>
        <fullName evidence="2">Tiam1/2 second PH-like domain-containing protein</fullName>
    </recommendedName>
</protein>
<feature type="domain" description="Tiam1/2 second PH-like" evidence="2">
    <location>
        <begin position="169"/>
        <end position="222"/>
    </location>
</feature>
<dbReference type="AlphaFoldDB" id="A0A2G9QM44"/>
<dbReference type="Proteomes" id="UP000228934">
    <property type="component" value="Unassembled WGS sequence"/>
</dbReference>
<dbReference type="Pfam" id="PF23014">
    <property type="entry name" value="PH_Tiam1"/>
    <property type="match status" value="1"/>
</dbReference>
<feature type="region of interest" description="Disordered" evidence="1">
    <location>
        <begin position="70"/>
        <end position="99"/>
    </location>
</feature>
<feature type="compositionally biased region" description="Polar residues" evidence="1">
    <location>
        <begin position="82"/>
        <end position="98"/>
    </location>
</feature>
<reference evidence="4" key="1">
    <citation type="journal article" date="2017" name="Nat. Commun.">
        <title>The North American bullfrog draft genome provides insight into hormonal regulation of long noncoding RNA.</title>
        <authorList>
            <person name="Hammond S.A."/>
            <person name="Warren R.L."/>
            <person name="Vandervalk B.P."/>
            <person name="Kucuk E."/>
            <person name="Khan H."/>
            <person name="Gibb E.A."/>
            <person name="Pandoh P."/>
            <person name="Kirk H."/>
            <person name="Zhao Y."/>
            <person name="Jones M."/>
            <person name="Mungall A.J."/>
            <person name="Coope R."/>
            <person name="Pleasance S."/>
            <person name="Moore R.A."/>
            <person name="Holt R.A."/>
            <person name="Round J.M."/>
            <person name="Ohora S."/>
            <person name="Walle B.V."/>
            <person name="Veldhoen N."/>
            <person name="Helbing C.C."/>
            <person name="Birol I."/>
        </authorList>
    </citation>
    <scope>NUCLEOTIDE SEQUENCE [LARGE SCALE GENOMIC DNA]</scope>
</reference>
<dbReference type="PANTHER" id="PTHR46001:SF1">
    <property type="entry name" value="RHO GUANINE NUCLEOTIDE EXCHANGE FACTOR TIAM1"/>
    <property type="match status" value="1"/>
</dbReference>
<proteinExistence type="predicted"/>
<dbReference type="GO" id="GO:0005886">
    <property type="term" value="C:plasma membrane"/>
    <property type="evidence" value="ECO:0007669"/>
    <property type="project" value="TreeGrafter"/>
</dbReference>
<dbReference type="PANTHER" id="PTHR46001">
    <property type="entry name" value="TIAM (MAMMALIAN TUMOR INVASION AND METASTASIS FACTOR) HOMOLOG"/>
    <property type="match status" value="1"/>
</dbReference>
<feature type="compositionally biased region" description="Polar residues" evidence="1">
    <location>
        <begin position="14"/>
        <end position="38"/>
    </location>
</feature>
<dbReference type="InterPro" id="IPR055230">
    <property type="entry name" value="PH_Tiam1/2"/>
</dbReference>
<evidence type="ECO:0000259" key="2">
    <source>
        <dbReference type="Pfam" id="PF23014"/>
    </source>
</evidence>
<gene>
    <name evidence="3" type="ORF">AB205_0038710</name>
</gene>
<evidence type="ECO:0000313" key="3">
    <source>
        <dbReference type="EMBL" id="PIO16171.1"/>
    </source>
</evidence>
<evidence type="ECO:0000313" key="4">
    <source>
        <dbReference type="Proteomes" id="UP000228934"/>
    </source>
</evidence>
<sequence>MGGEGSEFTDSGIEATTTDTDFMSRRSNATTSSYSPTASRAFIGSDSGSSSGDALLQGVYENFRRELEMSSASRENLEEANSALSDEQSSGTLSSPGQSDILRTAAQGTVRKAGALAVKNFLVHKKNKKVEPATRRKWKHYWVSLKVAIKTMNKVASHINEMQKIHEEYGAVFDQLIAEQTGEIKEVADLSMGDLLLHSTVVWLNPPTSLGKWKKDPELATFGRPDIFNTLHYMQIKC</sequence>